<feature type="signal peptide" evidence="1">
    <location>
        <begin position="1"/>
        <end position="24"/>
    </location>
</feature>
<sequence length="179" mass="21421">MIFNNNIVFLLIIILSINNAGVQSKRKRYYIRGQIDCRGMRPNKIYVGLYEKTIFQYFTLLNEILSYCGGYFQVNGTQTIISARNHYFTTKKTYRLLPVVIFSFKYRIEYLVCEVRAVFFLLNKHKSIINDSERFYNLNVVDLANPNHQEKKCYLDRKRRSHRKKSYSTMDRSIFSTKF</sequence>
<keyword evidence="1" id="KW-0732">Signal</keyword>
<reference evidence="2" key="1">
    <citation type="submission" date="2014-07" db="EMBL/GenBank/DDBJ databases">
        <authorList>
            <person name="Martin A.A"/>
            <person name="De Silva N."/>
        </authorList>
    </citation>
    <scope>NUCLEOTIDE SEQUENCE</scope>
</reference>
<protein>
    <submittedName>
        <fullName evidence="3">Uncharacterized protein</fullName>
    </submittedName>
</protein>
<proteinExistence type="predicted"/>
<evidence type="ECO:0000313" key="3">
    <source>
        <dbReference type="WBParaSite" id="SVE_0934000.1"/>
    </source>
</evidence>
<dbReference type="AlphaFoldDB" id="A0A0K0FJX7"/>
<evidence type="ECO:0000256" key="1">
    <source>
        <dbReference type="SAM" id="SignalP"/>
    </source>
</evidence>
<feature type="chain" id="PRO_5005329774" evidence="1">
    <location>
        <begin position="25"/>
        <end position="179"/>
    </location>
</feature>
<dbReference type="WBParaSite" id="SVE_0934000.1">
    <property type="protein sequence ID" value="SVE_0934000.1"/>
    <property type="gene ID" value="SVE_0934000"/>
</dbReference>
<accession>A0A0K0FJX7</accession>
<name>A0A0K0FJX7_STRVS</name>
<organism evidence="2 3">
    <name type="scientific">Strongyloides venezuelensis</name>
    <name type="common">Threadworm</name>
    <dbReference type="NCBI Taxonomy" id="75913"/>
    <lineage>
        <taxon>Eukaryota</taxon>
        <taxon>Metazoa</taxon>
        <taxon>Ecdysozoa</taxon>
        <taxon>Nematoda</taxon>
        <taxon>Chromadorea</taxon>
        <taxon>Rhabditida</taxon>
        <taxon>Tylenchina</taxon>
        <taxon>Panagrolaimomorpha</taxon>
        <taxon>Strongyloidoidea</taxon>
        <taxon>Strongyloididae</taxon>
        <taxon>Strongyloides</taxon>
    </lineage>
</organism>
<dbReference type="Proteomes" id="UP000035680">
    <property type="component" value="Unassembled WGS sequence"/>
</dbReference>
<reference evidence="3" key="2">
    <citation type="submission" date="2015-08" db="UniProtKB">
        <authorList>
            <consortium name="WormBaseParasite"/>
        </authorList>
    </citation>
    <scope>IDENTIFICATION</scope>
</reference>
<keyword evidence="2" id="KW-1185">Reference proteome</keyword>
<evidence type="ECO:0000313" key="2">
    <source>
        <dbReference type="Proteomes" id="UP000035680"/>
    </source>
</evidence>